<dbReference type="AlphaFoldDB" id="G2E8L4"/>
<keyword evidence="1" id="KW-0812">Transmembrane</keyword>
<dbReference type="EMBL" id="AFWT01000091">
    <property type="protein sequence ID" value="EGV27559.1"/>
    <property type="molecule type" value="Genomic_DNA"/>
</dbReference>
<evidence type="ECO:0000313" key="2">
    <source>
        <dbReference type="EMBL" id="EGV27559.1"/>
    </source>
</evidence>
<keyword evidence="3" id="KW-1185">Reference proteome</keyword>
<feature type="transmembrane region" description="Helical" evidence="1">
    <location>
        <begin position="17"/>
        <end position="36"/>
    </location>
</feature>
<keyword evidence="1" id="KW-0472">Membrane</keyword>
<gene>
    <name evidence="2" type="ORF">ThidrDRAFT_4628</name>
</gene>
<organism evidence="2 3">
    <name type="scientific">Thiorhodococcus drewsii AZ1</name>
    <dbReference type="NCBI Taxonomy" id="765913"/>
    <lineage>
        <taxon>Bacteria</taxon>
        <taxon>Pseudomonadati</taxon>
        <taxon>Pseudomonadota</taxon>
        <taxon>Gammaproteobacteria</taxon>
        <taxon>Chromatiales</taxon>
        <taxon>Chromatiaceae</taxon>
        <taxon>Thiorhodococcus</taxon>
    </lineage>
</organism>
<dbReference type="Proteomes" id="UP000004200">
    <property type="component" value="Unassembled WGS sequence"/>
</dbReference>
<proteinExistence type="predicted"/>
<protein>
    <submittedName>
        <fullName evidence="2">Uncharacterized protein</fullName>
    </submittedName>
</protein>
<reference evidence="2 3" key="1">
    <citation type="submission" date="2011-06" db="EMBL/GenBank/DDBJ databases">
        <title>The draft genome of Thiorhodococcus drewsii AZ1.</title>
        <authorList>
            <consortium name="US DOE Joint Genome Institute (JGI-PGF)"/>
            <person name="Lucas S."/>
            <person name="Han J."/>
            <person name="Lapidus A."/>
            <person name="Cheng J.-F."/>
            <person name="Goodwin L."/>
            <person name="Pitluck S."/>
            <person name="Peters L."/>
            <person name="Land M.L."/>
            <person name="Hauser L."/>
            <person name="Vogl K."/>
            <person name="Liu Z."/>
            <person name="Imhoff J."/>
            <person name="Thiel V."/>
            <person name="Frigaard N.-U."/>
            <person name="Bryant D.A."/>
            <person name="Woyke T.J."/>
        </authorList>
    </citation>
    <scope>NUCLEOTIDE SEQUENCE [LARGE SCALE GENOMIC DNA]</scope>
    <source>
        <strain evidence="2 3">AZ1</strain>
    </source>
</reference>
<evidence type="ECO:0000256" key="1">
    <source>
        <dbReference type="SAM" id="Phobius"/>
    </source>
</evidence>
<evidence type="ECO:0000313" key="3">
    <source>
        <dbReference type="Proteomes" id="UP000004200"/>
    </source>
</evidence>
<comment type="caution">
    <text evidence="2">The sequence shown here is derived from an EMBL/GenBank/DDBJ whole genome shotgun (WGS) entry which is preliminary data.</text>
</comment>
<accession>G2E8L4</accession>
<keyword evidence="1" id="KW-1133">Transmembrane helix</keyword>
<name>G2E8L4_9GAMM</name>
<sequence length="174" mass="20047">MREQAVTIRVLRKTVRLFGSFVVIFVLIGLGGYAVLECQDRNYAAEYFRFMEYGAVLESRKWHSQALGCTYAIISLPGNASFAPPKQWLNEIAWYKTPVVFDKEAKNYYCHNLICNCEGELDSKTIGRLSSLLSNPGSFYYFHNHRSPHSYMWQGVIYIYSKPEKLAAMVRFGD</sequence>